<dbReference type="RefSeq" id="WP_344682549.1">
    <property type="nucleotide sequence ID" value="NZ_BAAAVT010000008.1"/>
</dbReference>
<dbReference type="InterPro" id="IPR028082">
    <property type="entry name" value="Peripla_BP_I"/>
</dbReference>
<keyword evidence="4" id="KW-1185">Reference proteome</keyword>
<sequence>MRHHSTILRLSAATAAAALLLTACDGGGEGEDGGGDGDSYSIGITQIVAHPSLDAAREGFKAAFEDAGVEVDWDEQNAQGEQATASNIAGTFATAGHDLVHAIATPTAQAAAQSITDIPIVFSAVTEPQEAGLVDDWDAPGGNVTGASDMNPVADQLELLQEIAPDVESVGIVYSSGEVNSAVQVELAHEAAEELGLEIQEATVSNSAEVQQGVESLDVDAIYVPTDNAVVSALESVLQYSHQNQIPVIAAEGDSVQRGALATYGINYENLGRQAGEMALRILQDGEDPAEMPVETGEVLELVVNPEAAEQMGIELDDELLDRADGVVGEDLEELDPEDDEEDSDEDVDEDAEDDVDEDDVDEDDE</sequence>
<feature type="region of interest" description="Disordered" evidence="1">
    <location>
        <begin position="323"/>
        <end position="366"/>
    </location>
</feature>
<evidence type="ECO:0000313" key="3">
    <source>
        <dbReference type="EMBL" id="GAA3062350.1"/>
    </source>
</evidence>
<comment type="caution">
    <text evidence="3">The sequence shown here is derived from an EMBL/GenBank/DDBJ whole genome shotgun (WGS) entry which is preliminary data.</text>
</comment>
<feature type="signal peptide" evidence="2">
    <location>
        <begin position="1"/>
        <end position="23"/>
    </location>
</feature>
<feature type="compositionally biased region" description="Acidic residues" evidence="1">
    <location>
        <begin position="328"/>
        <end position="366"/>
    </location>
</feature>
<dbReference type="PROSITE" id="PS51257">
    <property type="entry name" value="PROKAR_LIPOPROTEIN"/>
    <property type="match status" value="1"/>
</dbReference>
<dbReference type="Pfam" id="PF04392">
    <property type="entry name" value="ABC_sub_bind"/>
    <property type="match status" value="1"/>
</dbReference>
<evidence type="ECO:0000256" key="2">
    <source>
        <dbReference type="SAM" id="SignalP"/>
    </source>
</evidence>
<evidence type="ECO:0000313" key="4">
    <source>
        <dbReference type="Proteomes" id="UP001500236"/>
    </source>
</evidence>
<dbReference type="Gene3D" id="3.40.50.2300">
    <property type="match status" value="2"/>
</dbReference>
<name>A0ABP6LV67_9MICC</name>
<dbReference type="CDD" id="cd06325">
    <property type="entry name" value="PBP1_ABC_unchar_transporter"/>
    <property type="match status" value="1"/>
</dbReference>
<dbReference type="PANTHER" id="PTHR35271">
    <property type="entry name" value="ABC TRANSPORTER, SUBSTRATE-BINDING LIPOPROTEIN-RELATED"/>
    <property type="match status" value="1"/>
</dbReference>
<accession>A0ABP6LV67</accession>
<organism evidence="3 4">
    <name type="scientific">Nesterenkonia aethiopica</name>
    <dbReference type="NCBI Taxonomy" id="269144"/>
    <lineage>
        <taxon>Bacteria</taxon>
        <taxon>Bacillati</taxon>
        <taxon>Actinomycetota</taxon>
        <taxon>Actinomycetes</taxon>
        <taxon>Micrococcales</taxon>
        <taxon>Micrococcaceae</taxon>
        <taxon>Nesterenkonia</taxon>
    </lineage>
</organism>
<reference evidence="4" key="1">
    <citation type="journal article" date="2019" name="Int. J. Syst. Evol. Microbiol.">
        <title>The Global Catalogue of Microorganisms (GCM) 10K type strain sequencing project: providing services to taxonomists for standard genome sequencing and annotation.</title>
        <authorList>
            <consortium name="The Broad Institute Genomics Platform"/>
            <consortium name="The Broad Institute Genome Sequencing Center for Infectious Disease"/>
            <person name="Wu L."/>
            <person name="Ma J."/>
        </authorList>
    </citation>
    <scope>NUCLEOTIDE SEQUENCE [LARGE SCALE GENOMIC DNA]</scope>
    <source>
        <strain evidence="4">JCM 14309</strain>
    </source>
</reference>
<dbReference type="EMBL" id="BAAAVT010000008">
    <property type="protein sequence ID" value="GAA3062350.1"/>
    <property type="molecule type" value="Genomic_DNA"/>
</dbReference>
<evidence type="ECO:0000256" key="1">
    <source>
        <dbReference type="SAM" id="MobiDB-lite"/>
    </source>
</evidence>
<protein>
    <submittedName>
        <fullName evidence="3">ABC transporter substrate-binding protein</fullName>
    </submittedName>
</protein>
<dbReference type="InterPro" id="IPR007487">
    <property type="entry name" value="ABC_transpt-TYRBP-like"/>
</dbReference>
<proteinExistence type="predicted"/>
<dbReference type="PANTHER" id="PTHR35271:SF1">
    <property type="entry name" value="ABC TRANSPORTER, SUBSTRATE-BINDING LIPOPROTEIN"/>
    <property type="match status" value="1"/>
</dbReference>
<keyword evidence="2" id="KW-0732">Signal</keyword>
<dbReference type="Proteomes" id="UP001500236">
    <property type="component" value="Unassembled WGS sequence"/>
</dbReference>
<feature type="chain" id="PRO_5046534054" evidence="2">
    <location>
        <begin position="24"/>
        <end position="366"/>
    </location>
</feature>
<gene>
    <name evidence="3" type="ORF">GCM10010529_14640</name>
</gene>
<dbReference type="SUPFAM" id="SSF53822">
    <property type="entry name" value="Periplasmic binding protein-like I"/>
    <property type="match status" value="1"/>
</dbReference>